<feature type="transmembrane region" description="Helical" evidence="1">
    <location>
        <begin position="6"/>
        <end position="25"/>
    </location>
</feature>
<reference evidence="2 3" key="1">
    <citation type="journal article" date="2020" name="Cell Host Microbe">
        <title>Functional and Genomic Variation between Human-Derived Isolates of Lachnospiraceae Reveals Inter- and Intra-Species Diversity.</title>
        <authorList>
            <person name="Sorbara M.T."/>
            <person name="Littmann E.R."/>
            <person name="Fontana E."/>
            <person name="Moody T.U."/>
            <person name="Kohout C.E."/>
            <person name="Gjonbalaj M."/>
            <person name="Eaton V."/>
            <person name="Seok R."/>
            <person name="Leiner I.M."/>
            <person name="Pamer E.G."/>
        </authorList>
    </citation>
    <scope>NUCLEOTIDE SEQUENCE [LARGE SCALE GENOMIC DNA]</scope>
    <source>
        <strain evidence="2 3">MSK.17.74</strain>
    </source>
</reference>
<keyword evidence="3" id="KW-1185">Reference proteome</keyword>
<dbReference type="InterPro" id="IPR014245">
    <property type="entry name" value="Spore_III_AF"/>
</dbReference>
<accession>A0ABX2H8S8</accession>
<name>A0ABX2H8S8_9FIRM</name>
<dbReference type="RefSeq" id="WP_173769997.1">
    <property type="nucleotide sequence ID" value="NZ_JAAIPV010000007.1"/>
</dbReference>
<protein>
    <submittedName>
        <fullName evidence="2">Stage III sporulation protein AF</fullName>
    </submittedName>
</protein>
<keyword evidence="1" id="KW-1133">Transmembrane helix</keyword>
<organism evidence="2 3">
    <name type="scientific">Blautia faecis</name>
    <dbReference type="NCBI Taxonomy" id="871665"/>
    <lineage>
        <taxon>Bacteria</taxon>
        <taxon>Bacillati</taxon>
        <taxon>Bacillota</taxon>
        <taxon>Clostridia</taxon>
        <taxon>Lachnospirales</taxon>
        <taxon>Lachnospiraceae</taxon>
        <taxon>Blautia</taxon>
    </lineage>
</organism>
<evidence type="ECO:0000256" key="1">
    <source>
        <dbReference type="SAM" id="Phobius"/>
    </source>
</evidence>
<dbReference type="Proteomes" id="UP001644719">
    <property type="component" value="Unassembled WGS sequence"/>
</dbReference>
<dbReference type="Pfam" id="PF09581">
    <property type="entry name" value="Spore_III_AF"/>
    <property type="match status" value="1"/>
</dbReference>
<feature type="transmembrane region" description="Helical" evidence="1">
    <location>
        <begin position="37"/>
        <end position="55"/>
    </location>
</feature>
<proteinExistence type="predicted"/>
<dbReference type="EMBL" id="JAAITS010000036">
    <property type="protein sequence ID" value="NSG86272.1"/>
    <property type="molecule type" value="Genomic_DNA"/>
</dbReference>
<keyword evidence="1" id="KW-0812">Transmembrane</keyword>
<keyword evidence="1" id="KW-0472">Membrane</keyword>
<evidence type="ECO:0000313" key="2">
    <source>
        <dbReference type="EMBL" id="NSG86272.1"/>
    </source>
</evidence>
<evidence type="ECO:0000313" key="3">
    <source>
        <dbReference type="Proteomes" id="UP001644719"/>
    </source>
</evidence>
<comment type="caution">
    <text evidence="2">The sequence shown here is derived from an EMBL/GenBank/DDBJ whole genome shotgun (WGS) entry which is preliminary data.</text>
</comment>
<gene>
    <name evidence="2" type="ORF">G5B17_12830</name>
</gene>
<sequence length="188" mass="21465">MKEAIYSWIKCLAIFYILLTMLIHLVPTGKYQRYVRFFMGLLLMVMLITPMLSILEKAKTLPESFSSLYQQEEKKRLTLDLENLQKSLLEKGVEEQLEKNIPESLKKKGIEVTACKVHIEGELLKVCLWTKEVPDGELERGIKDELAANWGIREENCEVLAWENGKQTMGDSSPFGTSAYGNCTSGIR</sequence>